<dbReference type="PANTHER" id="PTHR30636">
    <property type="entry name" value="UPF0701 PROTEIN YICC"/>
    <property type="match status" value="1"/>
</dbReference>
<gene>
    <name evidence="8" type="ORF">GH754_03830</name>
</gene>
<evidence type="ECO:0000259" key="7">
    <source>
        <dbReference type="Pfam" id="PF08340"/>
    </source>
</evidence>
<keyword evidence="3" id="KW-0255">Endonuclease</keyword>
<feature type="domain" description="Endoribonuclease YicC-like C-terminal" evidence="7">
    <location>
        <begin position="188"/>
        <end position="307"/>
    </location>
</feature>
<accession>A0A6G1X3D5</accession>
<keyword evidence="2" id="KW-0540">Nuclease</keyword>
<sequence>MVECTYLEEMEVNSLVTSMTGYGREVTTLDNTRITVEVRTVNHRFLDLSIKMPKMLLYIEENMKKKARSYFKRGRIDVFVTIEGEGLVNRSLQVDWNLLDQYMETFQALQKKYQLADSLGIKEVLKLEEVFSVEEQEDANNKFEETLLNTCEKAIVKASEMRKREGNIIYDDLRNRTTEIKQTVKQLEKHRQIVIEQYRERILQRLKEYLTEELREDDSKVIQEVALMAEKGDITEEITRLFSHLEQFESSLEKQEPVGRKLDFIVQEMLRETNTIGSKSNDVQITEWVVTIKSEIEKLKEQVQNVE</sequence>
<dbReference type="NCBIfam" id="TIGR00255">
    <property type="entry name" value="YicC/YloC family endoribonuclease"/>
    <property type="match status" value="1"/>
</dbReference>
<name>A0A6G1X3D5_9BACI</name>
<dbReference type="InterPro" id="IPR013527">
    <property type="entry name" value="YicC-like_N"/>
</dbReference>
<dbReference type="PANTHER" id="PTHR30636:SF3">
    <property type="entry name" value="UPF0701 PROTEIN YICC"/>
    <property type="match status" value="1"/>
</dbReference>
<evidence type="ECO:0000256" key="4">
    <source>
        <dbReference type="ARBA" id="ARBA00022801"/>
    </source>
</evidence>
<dbReference type="InterPro" id="IPR005229">
    <property type="entry name" value="YicC/YloC-like"/>
</dbReference>
<dbReference type="GO" id="GO:0016787">
    <property type="term" value="F:hydrolase activity"/>
    <property type="evidence" value="ECO:0007669"/>
    <property type="project" value="UniProtKB-KW"/>
</dbReference>
<comment type="similarity">
    <text evidence="5">Belongs to the YicC/YloC family.</text>
</comment>
<dbReference type="InterPro" id="IPR013551">
    <property type="entry name" value="YicC-like_C"/>
</dbReference>
<feature type="domain" description="Endoribonuclease YicC-like N-terminal" evidence="6">
    <location>
        <begin position="17"/>
        <end position="168"/>
    </location>
</feature>
<evidence type="ECO:0000256" key="1">
    <source>
        <dbReference type="ARBA" id="ARBA00001968"/>
    </source>
</evidence>
<keyword evidence="9" id="KW-1185">Reference proteome</keyword>
<protein>
    <submittedName>
        <fullName evidence="8">YicC family protein</fullName>
    </submittedName>
</protein>
<dbReference type="EMBL" id="WJNH01000002">
    <property type="protein sequence ID" value="MRG85457.1"/>
    <property type="molecule type" value="Genomic_DNA"/>
</dbReference>
<dbReference type="Pfam" id="PF08340">
    <property type="entry name" value="YicC-like_C"/>
    <property type="match status" value="1"/>
</dbReference>
<dbReference type="GO" id="GO:0004521">
    <property type="term" value="F:RNA endonuclease activity"/>
    <property type="evidence" value="ECO:0007669"/>
    <property type="project" value="InterPro"/>
</dbReference>
<keyword evidence="4" id="KW-0378">Hydrolase</keyword>
<evidence type="ECO:0000259" key="6">
    <source>
        <dbReference type="Pfam" id="PF03755"/>
    </source>
</evidence>
<dbReference type="Pfam" id="PF03755">
    <property type="entry name" value="YicC-like_N"/>
    <property type="match status" value="1"/>
</dbReference>
<dbReference type="Proteomes" id="UP000480185">
    <property type="component" value="Unassembled WGS sequence"/>
</dbReference>
<dbReference type="AlphaFoldDB" id="A0A6G1X3D5"/>
<organism evidence="8 9">
    <name type="scientific">Salinibacillus xinjiangensis</name>
    <dbReference type="NCBI Taxonomy" id="1229268"/>
    <lineage>
        <taxon>Bacteria</taxon>
        <taxon>Bacillati</taxon>
        <taxon>Bacillota</taxon>
        <taxon>Bacilli</taxon>
        <taxon>Bacillales</taxon>
        <taxon>Bacillaceae</taxon>
        <taxon>Salinibacillus</taxon>
    </lineage>
</organism>
<evidence type="ECO:0000313" key="8">
    <source>
        <dbReference type="EMBL" id="MRG85457.1"/>
    </source>
</evidence>
<dbReference type="OrthoDB" id="9771229at2"/>
<evidence type="ECO:0000256" key="3">
    <source>
        <dbReference type="ARBA" id="ARBA00022759"/>
    </source>
</evidence>
<comment type="cofactor">
    <cofactor evidence="1">
        <name>a divalent metal cation</name>
        <dbReference type="ChEBI" id="CHEBI:60240"/>
    </cofactor>
</comment>
<evidence type="ECO:0000256" key="2">
    <source>
        <dbReference type="ARBA" id="ARBA00022722"/>
    </source>
</evidence>
<proteinExistence type="inferred from homology"/>
<reference evidence="8 9" key="1">
    <citation type="submission" date="2019-11" db="EMBL/GenBank/DDBJ databases">
        <authorList>
            <person name="Li J."/>
        </authorList>
    </citation>
    <scope>NUCLEOTIDE SEQUENCE [LARGE SCALE GENOMIC DNA]</scope>
    <source>
        <strain evidence="8 9">J4</strain>
    </source>
</reference>
<evidence type="ECO:0000313" key="9">
    <source>
        <dbReference type="Proteomes" id="UP000480185"/>
    </source>
</evidence>
<evidence type="ECO:0000256" key="5">
    <source>
        <dbReference type="ARBA" id="ARBA00035648"/>
    </source>
</evidence>
<comment type="caution">
    <text evidence="8">The sequence shown here is derived from an EMBL/GenBank/DDBJ whole genome shotgun (WGS) entry which is preliminary data.</text>
</comment>